<sequence>MTAESRDAFFHLANVQVGEPFLAKAIIDTNALFVGTLPGAPYHYAAVCKDISRINHSCTPNAAYHVDLRTFAFDVRALFPISPGEQVFISYIDPALPRAARQDALSSYAFTCACPACSLPKPALAQSEVRRALIARADATAESRNAALERWARGTPTESTPDYASITTVDKMYMDLFEKERLYYEPVWEGYMARLCKAACAVGDGEAARRWAGLAAALNRAYTGEDRGWDEVASAPERTDWWGVRTRKLGGVRSRTNLDAG</sequence>
<evidence type="ECO:0000313" key="3">
    <source>
        <dbReference type="Proteomes" id="UP000230002"/>
    </source>
</evidence>
<name>A0A2G8S5X9_9APHY</name>
<dbReference type="AlphaFoldDB" id="A0A2G8S5X9"/>
<organism evidence="2 3">
    <name type="scientific">Ganoderma sinense ZZ0214-1</name>
    <dbReference type="NCBI Taxonomy" id="1077348"/>
    <lineage>
        <taxon>Eukaryota</taxon>
        <taxon>Fungi</taxon>
        <taxon>Dikarya</taxon>
        <taxon>Basidiomycota</taxon>
        <taxon>Agaricomycotina</taxon>
        <taxon>Agaricomycetes</taxon>
        <taxon>Polyporales</taxon>
        <taxon>Polyporaceae</taxon>
        <taxon>Ganoderma</taxon>
    </lineage>
</organism>
<gene>
    <name evidence="2" type="ORF">GSI_09231</name>
</gene>
<evidence type="ECO:0000313" key="2">
    <source>
        <dbReference type="EMBL" id="PIL29182.1"/>
    </source>
</evidence>
<dbReference type="PROSITE" id="PS50280">
    <property type="entry name" value="SET"/>
    <property type="match status" value="1"/>
</dbReference>
<dbReference type="InterPro" id="IPR053185">
    <property type="entry name" value="SET_domain_protein"/>
</dbReference>
<accession>A0A2G8S5X9</accession>
<protein>
    <submittedName>
        <fullName evidence="2">Transcription factor</fullName>
    </submittedName>
</protein>
<keyword evidence="3" id="KW-1185">Reference proteome</keyword>
<dbReference type="SUPFAM" id="SSF82199">
    <property type="entry name" value="SET domain"/>
    <property type="match status" value="1"/>
</dbReference>
<comment type="caution">
    <text evidence="2">The sequence shown here is derived from an EMBL/GenBank/DDBJ whole genome shotgun (WGS) entry which is preliminary data.</text>
</comment>
<dbReference type="InterPro" id="IPR046341">
    <property type="entry name" value="SET_dom_sf"/>
</dbReference>
<dbReference type="STRING" id="1077348.A0A2G8S5X9"/>
<dbReference type="CDD" id="cd20071">
    <property type="entry name" value="SET_SMYD"/>
    <property type="match status" value="1"/>
</dbReference>
<dbReference type="EMBL" id="AYKW01000023">
    <property type="protein sequence ID" value="PIL29182.1"/>
    <property type="molecule type" value="Genomic_DNA"/>
</dbReference>
<dbReference type="InterPro" id="IPR001214">
    <property type="entry name" value="SET_dom"/>
</dbReference>
<dbReference type="PANTHER" id="PTHR47332">
    <property type="entry name" value="SET DOMAIN-CONTAINING PROTEIN 5"/>
    <property type="match status" value="1"/>
</dbReference>
<dbReference type="Proteomes" id="UP000230002">
    <property type="component" value="Unassembled WGS sequence"/>
</dbReference>
<dbReference type="OrthoDB" id="5945798at2759"/>
<proteinExistence type="predicted"/>
<dbReference type="Gene3D" id="2.170.270.10">
    <property type="entry name" value="SET domain"/>
    <property type="match status" value="1"/>
</dbReference>
<feature type="domain" description="SET" evidence="1">
    <location>
        <begin position="1"/>
        <end position="92"/>
    </location>
</feature>
<evidence type="ECO:0000259" key="1">
    <source>
        <dbReference type="PROSITE" id="PS50280"/>
    </source>
</evidence>
<reference evidence="2 3" key="1">
    <citation type="journal article" date="2015" name="Sci. Rep.">
        <title>Chromosome-level genome map provides insights into diverse defense mechanisms in the medicinal fungus Ganoderma sinense.</title>
        <authorList>
            <person name="Zhu Y."/>
            <person name="Xu J."/>
            <person name="Sun C."/>
            <person name="Zhou S."/>
            <person name="Xu H."/>
            <person name="Nelson D.R."/>
            <person name="Qian J."/>
            <person name="Song J."/>
            <person name="Luo H."/>
            <person name="Xiang L."/>
            <person name="Li Y."/>
            <person name="Xu Z."/>
            <person name="Ji A."/>
            <person name="Wang L."/>
            <person name="Lu S."/>
            <person name="Hayward A."/>
            <person name="Sun W."/>
            <person name="Li X."/>
            <person name="Schwartz D.C."/>
            <person name="Wang Y."/>
            <person name="Chen S."/>
        </authorList>
    </citation>
    <scope>NUCLEOTIDE SEQUENCE [LARGE SCALE GENOMIC DNA]</scope>
    <source>
        <strain evidence="2 3">ZZ0214-1</strain>
    </source>
</reference>
<dbReference type="PANTHER" id="PTHR47332:SF4">
    <property type="entry name" value="SET DOMAIN-CONTAINING PROTEIN 5"/>
    <property type="match status" value="1"/>
</dbReference>
<dbReference type="Pfam" id="PF00856">
    <property type="entry name" value="SET"/>
    <property type="match status" value="1"/>
</dbReference>